<dbReference type="Proteomes" id="UP000006365">
    <property type="component" value="Chromosome"/>
</dbReference>
<keyword evidence="4" id="KW-1185">Reference proteome</keyword>
<evidence type="ECO:0000259" key="2">
    <source>
        <dbReference type="Pfam" id="PF00850"/>
    </source>
</evidence>
<dbReference type="InterPro" id="IPR000286">
    <property type="entry name" value="HDACs"/>
</dbReference>
<protein>
    <submittedName>
        <fullName evidence="3">Histone deacetylase superfamily</fullName>
    </submittedName>
</protein>
<dbReference type="CDD" id="cd09992">
    <property type="entry name" value="HDAC_classII"/>
    <property type="match status" value="1"/>
</dbReference>
<dbReference type="InterPro" id="IPR023801">
    <property type="entry name" value="His_deacetylse_dom"/>
</dbReference>
<dbReference type="PANTHER" id="PTHR10625:SF10">
    <property type="entry name" value="HISTONE DEACETYLASE HDAC1"/>
    <property type="match status" value="1"/>
</dbReference>
<dbReference type="InterPro" id="IPR037138">
    <property type="entry name" value="His_deacetylse_dom_sf"/>
</dbReference>
<dbReference type="RefSeq" id="WP_015724216.1">
    <property type="nucleotide sequence ID" value="NC_014972.1"/>
</dbReference>
<proteinExistence type="inferred from homology"/>
<name>A0A7U3YLN9_DESPD</name>
<feature type="domain" description="Histone deacetylase" evidence="2">
    <location>
        <begin position="26"/>
        <end position="314"/>
    </location>
</feature>
<dbReference type="AlphaFoldDB" id="A0A7U3YLN9"/>
<dbReference type="GO" id="GO:0040029">
    <property type="term" value="P:epigenetic regulation of gene expression"/>
    <property type="evidence" value="ECO:0007669"/>
    <property type="project" value="TreeGrafter"/>
</dbReference>
<dbReference type="Gene3D" id="3.40.800.20">
    <property type="entry name" value="Histone deacetylase domain"/>
    <property type="match status" value="1"/>
</dbReference>
<evidence type="ECO:0000256" key="1">
    <source>
        <dbReference type="ARBA" id="ARBA00005947"/>
    </source>
</evidence>
<dbReference type="GO" id="GO:0004407">
    <property type="term" value="F:histone deacetylase activity"/>
    <property type="evidence" value="ECO:0007669"/>
    <property type="project" value="TreeGrafter"/>
</dbReference>
<organism evidence="3 4">
    <name type="scientific">Desulfobulbus propionicus (strain ATCC 33891 / DSM 2032 / VKM B-1956 / 1pr3)</name>
    <dbReference type="NCBI Taxonomy" id="577650"/>
    <lineage>
        <taxon>Bacteria</taxon>
        <taxon>Pseudomonadati</taxon>
        <taxon>Thermodesulfobacteriota</taxon>
        <taxon>Desulfobulbia</taxon>
        <taxon>Desulfobulbales</taxon>
        <taxon>Desulfobulbaceae</taxon>
        <taxon>Desulfobulbus</taxon>
    </lineage>
</organism>
<accession>A0A7U3YLN9</accession>
<dbReference type="Pfam" id="PF00850">
    <property type="entry name" value="Hist_deacetyl"/>
    <property type="match status" value="1"/>
</dbReference>
<dbReference type="EMBL" id="CP002364">
    <property type="protein sequence ID" value="ADW17675.1"/>
    <property type="molecule type" value="Genomic_DNA"/>
</dbReference>
<reference evidence="3 4" key="1">
    <citation type="journal article" date="2011" name="Stand. Genomic Sci.">
        <title>Complete genome sequence of Desulfobulbus propionicus type strain (1pr3).</title>
        <authorList>
            <person name="Pagani I."/>
            <person name="Lapidus A."/>
            <person name="Nolan M."/>
            <person name="Lucas S."/>
            <person name="Hammon N."/>
            <person name="Deshpande S."/>
            <person name="Cheng J.F."/>
            <person name="Chertkov O."/>
            <person name="Davenport K."/>
            <person name="Tapia R."/>
            <person name="Han C."/>
            <person name="Goodwin L."/>
            <person name="Pitluck S."/>
            <person name="Liolios K."/>
            <person name="Mavromatis K."/>
            <person name="Ivanova N."/>
            <person name="Mikhailova N."/>
            <person name="Pati A."/>
            <person name="Chen A."/>
            <person name="Palaniappan K."/>
            <person name="Land M."/>
            <person name="Hauser L."/>
            <person name="Chang Y.J."/>
            <person name="Jeffries C.D."/>
            <person name="Detter J.C."/>
            <person name="Brambilla E."/>
            <person name="Kannan K.P."/>
            <person name="Djao O.D."/>
            <person name="Rohde M."/>
            <person name="Pukall R."/>
            <person name="Spring S."/>
            <person name="Goker M."/>
            <person name="Sikorski J."/>
            <person name="Woyke T."/>
            <person name="Bristow J."/>
            <person name="Eisen J.A."/>
            <person name="Markowitz V."/>
            <person name="Hugenholtz P."/>
            <person name="Kyrpides N.C."/>
            <person name="Klenk H.P."/>
        </authorList>
    </citation>
    <scope>NUCLEOTIDE SEQUENCE [LARGE SCALE GENOMIC DNA]</scope>
    <source>
        <strain evidence="4">ATCC 33891 / DSM 2032 / 1pr3</strain>
    </source>
</reference>
<dbReference type="SUPFAM" id="SSF52768">
    <property type="entry name" value="Arginase/deacetylase"/>
    <property type="match status" value="1"/>
</dbReference>
<sequence>MQQTRVRTTAVYRSPLFLAHETGRGHVESPQRLQCIYRELDRPEVAAQLLFPEFGPAPVSAIALNHSDELIREVAATAGHAAFYLDADTRTSAASYEAALLAAGAVIDGINRLARGEIDNGFCLVRPPGHHAERDQAMGFCLFNNVAVGARWARKHLGLERILLLDWDLHHGNGTQHSFYRDPSVLYCSIHQYPCYPGSGAVGEVGEGPGLGYTINVPLCSGHGDAEYARILNQMVAPLVHGYRPELILVSCGFDCMAGDPLGAMRLTATGIASMTRTLVELAAEVCDNRLLLVLEGGYDLDNVRSGSLAVLSELHGAPLAAEYPVYLPPADFDRLRASTAASVHIDRAIEEVRCWWPRGPLSL</sequence>
<gene>
    <name evidence="3" type="ordered locus">Despr_1521</name>
</gene>
<comment type="similarity">
    <text evidence="1">Belongs to the histone deacetylase family.</text>
</comment>
<evidence type="ECO:0000313" key="4">
    <source>
        <dbReference type="Proteomes" id="UP000006365"/>
    </source>
</evidence>
<evidence type="ECO:0000313" key="3">
    <source>
        <dbReference type="EMBL" id="ADW17675.1"/>
    </source>
</evidence>
<dbReference type="PRINTS" id="PR01270">
    <property type="entry name" value="HDASUPER"/>
</dbReference>
<dbReference type="KEGG" id="dpr:Despr_1521"/>
<dbReference type="PANTHER" id="PTHR10625">
    <property type="entry name" value="HISTONE DEACETYLASE HDAC1-RELATED"/>
    <property type="match status" value="1"/>
</dbReference>
<dbReference type="InterPro" id="IPR023696">
    <property type="entry name" value="Ureohydrolase_dom_sf"/>
</dbReference>